<feature type="region of interest" description="Disordered" evidence="1">
    <location>
        <begin position="103"/>
        <end position="129"/>
    </location>
</feature>
<accession>A0A8J5JXX8</accession>
<dbReference type="AlphaFoldDB" id="A0A8J5JXX8"/>
<keyword evidence="2" id="KW-0472">Membrane</keyword>
<evidence type="ECO:0000313" key="3">
    <source>
        <dbReference type="EMBL" id="KAG7166592.1"/>
    </source>
</evidence>
<gene>
    <name evidence="3" type="ORF">Hamer_G023961</name>
</gene>
<dbReference type="Proteomes" id="UP000747542">
    <property type="component" value="Unassembled WGS sequence"/>
</dbReference>
<keyword evidence="4" id="KW-1185">Reference proteome</keyword>
<sequence length="129" mass="14661">MENQKFVVKSCCCGCTLRTASIIIAVFSLVYGLASAGYSISLGVTGLNEAWLDLVINIYNVIFTIILMHGIRKDHHRLIMAWHCPQHHPGHLWCVTKMLLVNGDDDDGKRKRKRKRKWGRGGTGQWKQQ</sequence>
<organism evidence="3 4">
    <name type="scientific">Homarus americanus</name>
    <name type="common">American lobster</name>
    <dbReference type="NCBI Taxonomy" id="6706"/>
    <lineage>
        <taxon>Eukaryota</taxon>
        <taxon>Metazoa</taxon>
        <taxon>Ecdysozoa</taxon>
        <taxon>Arthropoda</taxon>
        <taxon>Crustacea</taxon>
        <taxon>Multicrustacea</taxon>
        <taxon>Malacostraca</taxon>
        <taxon>Eumalacostraca</taxon>
        <taxon>Eucarida</taxon>
        <taxon>Decapoda</taxon>
        <taxon>Pleocyemata</taxon>
        <taxon>Astacidea</taxon>
        <taxon>Nephropoidea</taxon>
        <taxon>Nephropidae</taxon>
        <taxon>Homarus</taxon>
    </lineage>
</organism>
<proteinExistence type="predicted"/>
<feature type="compositionally biased region" description="Gly residues" evidence="1">
    <location>
        <begin position="120"/>
        <end position="129"/>
    </location>
</feature>
<evidence type="ECO:0000313" key="4">
    <source>
        <dbReference type="Proteomes" id="UP000747542"/>
    </source>
</evidence>
<feature type="transmembrane region" description="Helical" evidence="2">
    <location>
        <begin position="50"/>
        <end position="71"/>
    </location>
</feature>
<reference evidence="3" key="1">
    <citation type="journal article" date="2021" name="Sci. Adv.">
        <title>The American lobster genome reveals insights on longevity, neural, and immune adaptations.</title>
        <authorList>
            <person name="Polinski J.M."/>
            <person name="Zimin A.V."/>
            <person name="Clark K.F."/>
            <person name="Kohn A.B."/>
            <person name="Sadowski N."/>
            <person name="Timp W."/>
            <person name="Ptitsyn A."/>
            <person name="Khanna P."/>
            <person name="Romanova D.Y."/>
            <person name="Williams P."/>
            <person name="Greenwood S.J."/>
            <person name="Moroz L.L."/>
            <person name="Walt D.R."/>
            <person name="Bodnar A.G."/>
        </authorList>
    </citation>
    <scope>NUCLEOTIDE SEQUENCE</scope>
    <source>
        <strain evidence="3">GMGI-L3</strain>
    </source>
</reference>
<protein>
    <submittedName>
        <fullName evidence="3">Uncharacterized protein</fullName>
    </submittedName>
</protein>
<name>A0A8J5JXX8_HOMAM</name>
<feature type="compositionally biased region" description="Basic residues" evidence="1">
    <location>
        <begin position="110"/>
        <end position="119"/>
    </location>
</feature>
<dbReference type="EMBL" id="JAHLQT010022339">
    <property type="protein sequence ID" value="KAG7166592.1"/>
    <property type="molecule type" value="Genomic_DNA"/>
</dbReference>
<keyword evidence="2" id="KW-1133">Transmembrane helix</keyword>
<keyword evidence="2" id="KW-0812">Transmembrane</keyword>
<feature type="transmembrane region" description="Helical" evidence="2">
    <location>
        <begin position="21"/>
        <end position="44"/>
    </location>
</feature>
<evidence type="ECO:0000256" key="2">
    <source>
        <dbReference type="SAM" id="Phobius"/>
    </source>
</evidence>
<comment type="caution">
    <text evidence="3">The sequence shown here is derived from an EMBL/GenBank/DDBJ whole genome shotgun (WGS) entry which is preliminary data.</text>
</comment>
<evidence type="ECO:0000256" key="1">
    <source>
        <dbReference type="SAM" id="MobiDB-lite"/>
    </source>
</evidence>